<organism evidence="2 3">
    <name type="scientific">Mycena rosella</name>
    <name type="common">Pink bonnet</name>
    <name type="synonym">Agaricus rosellus</name>
    <dbReference type="NCBI Taxonomy" id="1033263"/>
    <lineage>
        <taxon>Eukaryota</taxon>
        <taxon>Fungi</taxon>
        <taxon>Dikarya</taxon>
        <taxon>Basidiomycota</taxon>
        <taxon>Agaricomycotina</taxon>
        <taxon>Agaricomycetes</taxon>
        <taxon>Agaricomycetidae</taxon>
        <taxon>Agaricales</taxon>
        <taxon>Marasmiineae</taxon>
        <taxon>Mycenaceae</taxon>
        <taxon>Mycena</taxon>
    </lineage>
</organism>
<evidence type="ECO:0000313" key="2">
    <source>
        <dbReference type="EMBL" id="KAJ7642531.1"/>
    </source>
</evidence>
<feature type="region of interest" description="Disordered" evidence="1">
    <location>
        <begin position="57"/>
        <end position="90"/>
    </location>
</feature>
<accession>A0AAD7C970</accession>
<keyword evidence="3" id="KW-1185">Reference proteome</keyword>
<reference evidence="2" key="1">
    <citation type="submission" date="2023-03" db="EMBL/GenBank/DDBJ databases">
        <title>Massive genome expansion in bonnet fungi (Mycena s.s.) driven by repeated elements and novel gene families across ecological guilds.</title>
        <authorList>
            <consortium name="Lawrence Berkeley National Laboratory"/>
            <person name="Harder C.B."/>
            <person name="Miyauchi S."/>
            <person name="Viragh M."/>
            <person name="Kuo A."/>
            <person name="Thoen E."/>
            <person name="Andreopoulos B."/>
            <person name="Lu D."/>
            <person name="Skrede I."/>
            <person name="Drula E."/>
            <person name="Henrissat B."/>
            <person name="Morin E."/>
            <person name="Kohler A."/>
            <person name="Barry K."/>
            <person name="LaButti K."/>
            <person name="Morin E."/>
            <person name="Salamov A."/>
            <person name="Lipzen A."/>
            <person name="Mereny Z."/>
            <person name="Hegedus B."/>
            <person name="Baldrian P."/>
            <person name="Stursova M."/>
            <person name="Weitz H."/>
            <person name="Taylor A."/>
            <person name="Grigoriev I.V."/>
            <person name="Nagy L.G."/>
            <person name="Martin F."/>
            <person name="Kauserud H."/>
        </authorList>
    </citation>
    <scope>NUCLEOTIDE SEQUENCE</scope>
    <source>
        <strain evidence="2">CBHHK067</strain>
    </source>
</reference>
<feature type="region of interest" description="Disordered" evidence="1">
    <location>
        <begin position="187"/>
        <end position="232"/>
    </location>
</feature>
<feature type="region of interest" description="Disordered" evidence="1">
    <location>
        <begin position="1"/>
        <end position="39"/>
    </location>
</feature>
<protein>
    <submittedName>
        <fullName evidence="2">Uncharacterized protein</fullName>
    </submittedName>
</protein>
<dbReference type="AlphaFoldDB" id="A0AAD7C970"/>
<feature type="compositionally biased region" description="Polar residues" evidence="1">
    <location>
        <begin position="108"/>
        <end position="118"/>
    </location>
</feature>
<evidence type="ECO:0000313" key="3">
    <source>
        <dbReference type="Proteomes" id="UP001221757"/>
    </source>
</evidence>
<feature type="compositionally biased region" description="Low complexity" evidence="1">
    <location>
        <begin position="80"/>
        <end position="90"/>
    </location>
</feature>
<evidence type="ECO:0000256" key="1">
    <source>
        <dbReference type="SAM" id="MobiDB-lite"/>
    </source>
</evidence>
<proteinExistence type="predicted"/>
<dbReference type="Proteomes" id="UP001221757">
    <property type="component" value="Unassembled WGS sequence"/>
</dbReference>
<comment type="caution">
    <text evidence="2">The sequence shown here is derived from an EMBL/GenBank/DDBJ whole genome shotgun (WGS) entry which is preliminary data.</text>
</comment>
<name>A0AAD7C970_MYCRO</name>
<sequence length="778" mass="85259">MSDATPHPYIETAKTPATKPSDDADAERDATCDSDFDLPPILAGHDARLRSDAPYRVPEALLHRPQAEAGPSRPSLPPIAGGQAAQSSAGPSACALGVASLLNARLESSLSRAPSTTPFAPPSLFEDAHERTPLFFPGSRDPTPYSYPGSRGPTPYSYFNDFPRDGTPLFLPGSCNPTPYSGPGNFSCASTSAPAKARELPPASRSAPPADTRSPERKRRRMEGPDTQPTDVAQFLDLHASDSDDNDNEEAPFVMTQQDLDFIDDDTRYPESVPLLSKRTLEQCEVGDLEELAAHYEKEASSYTQSAAMELDDVVELSDVAHDLAQHPGLRPAMEEAISFVMPKPAVPALPPRAEETAGQMIHRLKQLVPAASSSDVVQNGTWIHFRHKKQASQLAFAFSSKQVLVQLPQGFQIVATGKPLRQAAYPRIYPTIEEVAPFFVVYDQFTNAHFVGPAFCLQAGDRVIVTEGQHTGDHFYILKVRDFLADTTAKDRYIPLEDVPKETAIQANLVVRMARLHVRAQATKENPGFWHPLTQLRRHVLYLSAFRKFGPCPDHWLPPQHGPGSRLDNEYPGYRGSQATHQGQAENDQTLDVELDALRRDFRLGDHLLVARGEHKSRKGFVTALLDCGGSQPQWSEWAERHPDADSGVTLASPIRSNAMFAVNNFAGQYTATSEVPHPSIPQPVGDAPNVLLTWRENKAAISAEEDARITASSLVGHSLAANFQHLDEEQQARNVQIAKLKQQQDQEKIELLNKVGQTLRGSRGPCGGYQGNEGHH</sequence>
<dbReference type="EMBL" id="JARKIE010000417">
    <property type="protein sequence ID" value="KAJ7642531.1"/>
    <property type="molecule type" value="Genomic_DNA"/>
</dbReference>
<gene>
    <name evidence="2" type="ORF">B0H17DRAFT_1216392</name>
</gene>
<feature type="region of interest" description="Disordered" evidence="1">
    <location>
        <begin position="108"/>
        <end position="152"/>
    </location>
</feature>